<keyword evidence="3" id="KW-1185">Reference proteome</keyword>
<gene>
    <name evidence="2" type="ORF">RJ639_005415</name>
</gene>
<sequence>MKPTNKDEVGFAPLLPKYQSIEHEGPEGSSVSRAVVFNVSTSMIGAGIMSIPATLKVLGIVPGFIVIGMSLQEISLKGHCTRAFYKNESLGHTSPMSILLAVVFVAVSSAMSAMAVYAIGQGETQQLRLVPDFDNGVSYFELFTTIPVLATGLACHVTSKNDRLGDAI</sequence>
<feature type="transmembrane region" description="Helical" evidence="1">
    <location>
        <begin position="97"/>
        <end position="119"/>
    </location>
</feature>
<keyword evidence="1" id="KW-1133">Transmembrane helix</keyword>
<evidence type="ECO:0000313" key="2">
    <source>
        <dbReference type="EMBL" id="KAK3015206.1"/>
    </source>
</evidence>
<keyword evidence="1" id="KW-0812">Transmembrane</keyword>
<evidence type="ECO:0000313" key="3">
    <source>
        <dbReference type="Proteomes" id="UP001188597"/>
    </source>
</evidence>
<comment type="caution">
    <text evidence="2">The sequence shown here is derived from an EMBL/GenBank/DDBJ whole genome shotgun (WGS) entry which is preliminary data.</text>
</comment>
<feature type="transmembrane region" description="Helical" evidence="1">
    <location>
        <begin position="57"/>
        <end position="76"/>
    </location>
</feature>
<evidence type="ECO:0008006" key="4">
    <source>
        <dbReference type="Google" id="ProtNLM"/>
    </source>
</evidence>
<protein>
    <recommendedName>
        <fullName evidence="4">Amino acid transporter transmembrane domain-containing protein</fullName>
    </recommendedName>
</protein>
<proteinExistence type="predicted"/>
<name>A0AA88VTK4_9ASTE</name>
<dbReference type="Proteomes" id="UP001188597">
    <property type="component" value="Unassembled WGS sequence"/>
</dbReference>
<dbReference type="AlphaFoldDB" id="A0AA88VTK4"/>
<organism evidence="2 3">
    <name type="scientific">Escallonia herrerae</name>
    <dbReference type="NCBI Taxonomy" id="1293975"/>
    <lineage>
        <taxon>Eukaryota</taxon>
        <taxon>Viridiplantae</taxon>
        <taxon>Streptophyta</taxon>
        <taxon>Embryophyta</taxon>
        <taxon>Tracheophyta</taxon>
        <taxon>Spermatophyta</taxon>
        <taxon>Magnoliopsida</taxon>
        <taxon>eudicotyledons</taxon>
        <taxon>Gunneridae</taxon>
        <taxon>Pentapetalae</taxon>
        <taxon>asterids</taxon>
        <taxon>campanulids</taxon>
        <taxon>Escalloniales</taxon>
        <taxon>Escalloniaceae</taxon>
        <taxon>Escallonia</taxon>
    </lineage>
</organism>
<evidence type="ECO:0000256" key="1">
    <source>
        <dbReference type="SAM" id="Phobius"/>
    </source>
</evidence>
<reference evidence="2" key="1">
    <citation type="submission" date="2022-12" db="EMBL/GenBank/DDBJ databases">
        <title>Draft genome assemblies for two species of Escallonia (Escalloniales).</title>
        <authorList>
            <person name="Chanderbali A."/>
            <person name="Dervinis C."/>
            <person name="Anghel I."/>
            <person name="Soltis D."/>
            <person name="Soltis P."/>
            <person name="Zapata F."/>
        </authorList>
    </citation>
    <scope>NUCLEOTIDE SEQUENCE</scope>
    <source>
        <strain evidence="2">UCBG64.0493</strain>
        <tissue evidence="2">Leaf</tissue>
    </source>
</reference>
<keyword evidence="1" id="KW-0472">Membrane</keyword>
<accession>A0AA88VTK4</accession>
<dbReference type="EMBL" id="JAVXUP010001161">
    <property type="protein sequence ID" value="KAK3015206.1"/>
    <property type="molecule type" value="Genomic_DNA"/>
</dbReference>